<feature type="region of interest" description="Disordered" evidence="1">
    <location>
        <begin position="80"/>
        <end position="116"/>
    </location>
</feature>
<sequence>MKQKSDSRIQLSEGSDRPHPPLPPSRHKKWKLARIRSSGSYTSHTTREISERIEITKKVRAELYDEVVEMVARQFQQRYEDYGNRPPPSPVAEHVVPPTDQEGSPTPKKTHLSEDDPFGALDKLVNIISDTPMIVPWDSTTFGREAHIPLYLHQQDVRKLASGKEEINITLIQVWMM</sequence>
<feature type="region of interest" description="Disordered" evidence="1">
    <location>
        <begin position="1"/>
        <end position="46"/>
    </location>
</feature>
<proteinExistence type="predicted"/>
<gene>
    <name evidence="2" type="ORF">LR48_Vigan07g206900</name>
</gene>
<name>A0A0L9UZS1_PHAAN</name>
<dbReference type="Gramene" id="KOM48365">
    <property type="protein sequence ID" value="KOM48365"/>
    <property type="gene ID" value="LR48_Vigan07g206900"/>
</dbReference>
<evidence type="ECO:0000313" key="3">
    <source>
        <dbReference type="Proteomes" id="UP000053144"/>
    </source>
</evidence>
<evidence type="ECO:0000313" key="2">
    <source>
        <dbReference type="EMBL" id="KOM48365.1"/>
    </source>
</evidence>
<reference evidence="3" key="1">
    <citation type="journal article" date="2015" name="Proc. Natl. Acad. Sci. U.S.A.">
        <title>Genome sequencing of adzuki bean (Vigna angularis) provides insight into high starch and low fat accumulation and domestication.</title>
        <authorList>
            <person name="Yang K."/>
            <person name="Tian Z."/>
            <person name="Chen C."/>
            <person name="Luo L."/>
            <person name="Zhao B."/>
            <person name="Wang Z."/>
            <person name="Yu L."/>
            <person name="Li Y."/>
            <person name="Sun Y."/>
            <person name="Li W."/>
            <person name="Chen Y."/>
            <person name="Li Y."/>
            <person name="Zhang Y."/>
            <person name="Ai D."/>
            <person name="Zhao J."/>
            <person name="Shang C."/>
            <person name="Ma Y."/>
            <person name="Wu B."/>
            <person name="Wang M."/>
            <person name="Gao L."/>
            <person name="Sun D."/>
            <person name="Zhang P."/>
            <person name="Guo F."/>
            <person name="Wang W."/>
            <person name="Li Y."/>
            <person name="Wang J."/>
            <person name="Varshney R.K."/>
            <person name="Wang J."/>
            <person name="Ling H.Q."/>
            <person name="Wan P."/>
        </authorList>
    </citation>
    <scope>NUCLEOTIDE SEQUENCE</scope>
    <source>
        <strain evidence="3">cv. Jingnong 6</strain>
    </source>
</reference>
<protein>
    <submittedName>
        <fullName evidence="2">Uncharacterized protein</fullName>
    </submittedName>
</protein>
<organism evidence="2 3">
    <name type="scientific">Phaseolus angularis</name>
    <name type="common">Azuki bean</name>
    <name type="synonym">Vigna angularis</name>
    <dbReference type="NCBI Taxonomy" id="3914"/>
    <lineage>
        <taxon>Eukaryota</taxon>
        <taxon>Viridiplantae</taxon>
        <taxon>Streptophyta</taxon>
        <taxon>Embryophyta</taxon>
        <taxon>Tracheophyta</taxon>
        <taxon>Spermatophyta</taxon>
        <taxon>Magnoliopsida</taxon>
        <taxon>eudicotyledons</taxon>
        <taxon>Gunneridae</taxon>
        <taxon>Pentapetalae</taxon>
        <taxon>rosids</taxon>
        <taxon>fabids</taxon>
        <taxon>Fabales</taxon>
        <taxon>Fabaceae</taxon>
        <taxon>Papilionoideae</taxon>
        <taxon>50 kb inversion clade</taxon>
        <taxon>NPAAA clade</taxon>
        <taxon>indigoferoid/millettioid clade</taxon>
        <taxon>Phaseoleae</taxon>
        <taxon>Vigna</taxon>
    </lineage>
</organism>
<dbReference type="AlphaFoldDB" id="A0A0L9UZS1"/>
<dbReference type="Proteomes" id="UP000053144">
    <property type="component" value="Chromosome 7"/>
</dbReference>
<evidence type="ECO:0000256" key="1">
    <source>
        <dbReference type="SAM" id="MobiDB-lite"/>
    </source>
</evidence>
<feature type="compositionally biased region" description="Basic residues" evidence="1">
    <location>
        <begin position="25"/>
        <end position="34"/>
    </location>
</feature>
<dbReference type="EMBL" id="CM003377">
    <property type="protein sequence ID" value="KOM48365.1"/>
    <property type="molecule type" value="Genomic_DNA"/>
</dbReference>
<accession>A0A0L9UZS1</accession>